<dbReference type="Gene3D" id="3.30.110.10">
    <property type="entry name" value="Translation initiation factor 3 (IF-3), C-terminal domain"/>
    <property type="match status" value="1"/>
</dbReference>
<sequence>VNIAKEFRVNRRIRADEVRVIRGEDSTESAVMSIRDAIDMAEEEGLDLVEVGPNQSPPVCRILDYGRFKYIQGKKQREARKVSRSASKQKEVRLSPVMSDNDIETKIKMTKNLLSEGAKVRVFVRFRGRQRAHPEIAMKVLRKVAEGVATVAKLEKPPGMEGRVLSILLAPSSQQNQQKERERQQKAELVSTTVSSAPDVEGTTKEE</sequence>
<organism evidence="7">
    <name type="scientific">marine metagenome</name>
    <dbReference type="NCBI Taxonomy" id="408172"/>
    <lineage>
        <taxon>unclassified sequences</taxon>
        <taxon>metagenomes</taxon>
        <taxon>ecological metagenomes</taxon>
    </lineage>
</organism>
<dbReference type="InterPro" id="IPR036788">
    <property type="entry name" value="T_IF-3_C_sf"/>
</dbReference>
<dbReference type="Gene3D" id="3.10.20.80">
    <property type="entry name" value="Translation initiation factor 3 (IF-3), N-terminal domain"/>
    <property type="match status" value="1"/>
</dbReference>
<evidence type="ECO:0000259" key="6">
    <source>
        <dbReference type="Pfam" id="PF05198"/>
    </source>
</evidence>
<evidence type="ECO:0008006" key="8">
    <source>
        <dbReference type="Google" id="ProtNLM"/>
    </source>
</evidence>
<dbReference type="GO" id="GO:0005829">
    <property type="term" value="C:cytosol"/>
    <property type="evidence" value="ECO:0007669"/>
    <property type="project" value="TreeGrafter"/>
</dbReference>
<evidence type="ECO:0000256" key="2">
    <source>
        <dbReference type="ARBA" id="ARBA00022540"/>
    </source>
</evidence>
<dbReference type="InterPro" id="IPR019813">
    <property type="entry name" value="Translation_initiation_fac3_CS"/>
</dbReference>
<proteinExistence type="inferred from homology"/>
<keyword evidence="3" id="KW-0648">Protein biosynthesis</keyword>
<dbReference type="SUPFAM" id="SSF55200">
    <property type="entry name" value="Translation initiation factor IF3, C-terminal domain"/>
    <property type="match status" value="1"/>
</dbReference>
<feature type="domain" description="Translation initiation factor 3 N-terminal" evidence="6">
    <location>
        <begin position="9"/>
        <end position="79"/>
    </location>
</feature>
<dbReference type="AlphaFoldDB" id="A0A381T706"/>
<dbReference type="InterPro" id="IPR036787">
    <property type="entry name" value="T_IF-3_N_sf"/>
</dbReference>
<name>A0A381T706_9ZZZZ</name>
<keyword evidence="2" id="KW-0396">Initiation factor</keyword>
<dbReference type="GO" id="GO:0016020">
    <property type="term" value="C:membrane"/>
    <property type="evidence" value="ECO:0007669"/>
    <property type="project" value="TreeGrafter"/>
</dbReference>
<dbReference type="PANTHER" id="PTHR10938:SF0">
    <property type="entry name" value="TRANSLATION INITIATION FACTOR IF-3, MITOCHONDRIAL"/>
    <property type="match status" value="1"/>
</dbReference>
<evidence type="ECO:0000256" key="3">
    <source>
        <dbReference type="ARBA" id="ARBA00022917"/>
    </source>
</evidence>
<dbReference type="EMBL" id="UINC01004047">
    <property type="protein sequence ID" value="SVA11368.1"/>
    <property type="molecule type" value="Genomic_DNA"/>
</dbReference>
<dbReference type="SUPFAM" id="SSF54364">
    <property type="entry name" value="Translation initiation factor IF3, N-terminal domain"/>
    <property type="match status" value="1"/>
</dbReference>
<accession>A0A381T706</accession>
<dbReference type="InterPro" id="IPR019815">
    <property type="entry name" value="Translation_initiation_fac_3_C"/>
</dbReference>
<gene>
    <name evidence="7" type="ORF">METZ01_LOCUS64222</name>
</gene>
<dbReference type="Pfam" id="PF00707">
    <property type="entry name" value="IF3_C"/>
    <property type="match status" value="1"/>
</dbReference>
<reference evidence="7" key="1">
    <citation type="submission" date="2018-05" db="EMBL/GenBank/DDBJ databases">
        <authorList>
            <person name="Lanie J.A."/>
            <person name="Ng W.-L."/>
            <person name="Kazmierczak K.M."/>
            <person name="Andrzejewski T.M."/>
            <person name="Davidsen T.M."/>
            <person name="Wayne K.J."/>
            <person name="Tettelin H."/>
            <person name="Glass J.I."/>
            <person name="Rusch D."/>
            <person name="Podicherti R."/>
            <person name="Tsui H.-C.T."/>
            <person name="Winkler M.E."/>
        </authorList>
    </citation>
    <scope>NUCLEOTIDE SEQUENCE</scope>
</reference>
<comment type="similarity">
    <text evidence="1">Belongs to the IF-3 family.</text>
</comment>
<dbReference type="HAMAP" id="MF_00080">
    <property type="entry name" value="IF_3"/>
    <property type="match status" value="1"/>
</dbReference>
<feature type="domain" description="Translation initiation factor 3 C-terminal" evidence="5">
    <location>
        <begin position="89"/>
        <end position="171"/>
    </location>
</feature>
<dbReference type="InterPro" id="IPR019814">
    <property type="entry name" value="Translation_initiation_fac_3_N"/>
</dbReference>
<evidence type="ECO:0000313" key="7">
    <source>
        <dbReference type="EMBL" id="SVA11368.1"/>
    </source>
</evidence>
<evidence type="ECO:0000256" key="1">
    <source>
        <dbReference type="ARBA" id="ARBA00005439"/>
    </source>
</evidence>
<feature type="region of interest" description="Disordered" evidence="4">
    <location>
        <begin position="171"/>
        <end position="207"/>
    </location>
</feature>
<evidence type="ECO:0000259" key="5">
    <source>
        <dbReference type="Pfam" id="PF00707"/>
    </source>
</evidence>
<dbReference type="PANTHER" id="PTHR10938">
    <property type="entry name" value="TRANSLATION INITIATION FACTOR IF-3"/>
    <property type="match status" value="1"/>
</dbReference>
<feature type="non-terminal residue" evidence="7">
    <location>
        <position position="1"/>
    </location>
</feature>
<dbReference type="GO" id="GO:0043022">
    <property type="term" value="F:ribosome binding"/>
    <property type="evidence" value="ECO:0007669"/>
    <property type="project" value="TreeGrafter"/>
</dbReference>
<dbReference type="NCBIfam" id="TIGR00168">
    <property type="entry name" value="infC"/>
    <property type="match status" value="1"/>
</dbReference>
<dbReference type="GO" id="GO:0003743">
    <property type="term" value="F:translation initiation factor activity"/>
    <property type="evidence" value="ECO:0007669"/>
    <property type="project" value="UniProtKB-KW"/>
</dbReference>
<dbReference type="InterPro" id="IPR001288">
    <property type="entry name" value="Translation_initiation_fac_3"/>
</dbReference>
<dbReference type="Pfam" id="PF05198">
    <property type="entry name" value="IF3_N"/>
    <property type="match status" value="1"/>
</dbReference>
<dbReference type="PROSITE" id="PS00938">
    <property type="entry name" value="IF3"/>
    <property type="match status" value="1"/>
</dbReference>
<dbReference type="GO" id="GO:0032790">
    <property type="term" value="P:ribosome disassembly"/>
    <property type="evidence" value="ECO:0007669"/>
    <property type="project" value="TreeGrafter"/>
</dbReference>
<evidence type="ECO:0000256" key="4">
    <source>
        <dbReference type="SAM" id="MobiDB-lite"/>
    </source>
</evidence>
<protein>
    <recommendedName>
        <fullName evidence="8">Translation initiation factor 3 N-terminal domain-containing protein</fullName>
    </recommendedName>
</protein>